<name>A0A0U5C5S8_ASPCI</name>
<dbReference type="OrthoDB" id="4510100at2759"/>
<dbReference type="Proteomes" id="UP000054771">
    <property type="component" value="Unassembled WGS sequence"/>
</dbReference>
<organism evidence="2 3">
    <name type="scientific">Aspergillus calidoustus</name>
    <dbReference type="NCBI Taxonomy" id="454130"/>
    <lineage>
        <taxon>Eukaryota</taxon>
        <taxon>Fungi</taxon>
        <taxon>Dikarya</taxon>
        <taxon>Ascomycota</taxon>
        <taxon>Pezizomycotina</taxon>
        <taxon>Eurotiomycetes</taxon>
        <taxon>Eurotiomycetidae</taxon>
        <taxon>Eurotiales</taxon>
        <taxon>Aspergillaceae</taxon>
        <taxon>Aspergillus</taxon>
        <taxon>Aspergillus subgen. Nidulantes</taxon>
    </lineage>
</organism>
<proteinExistence type="predicted"/>
<feature type="compositionally biased region" description="Basic residues" evidence="1">
    <location>
        <begin position="268"/>
        <end position="277"/>
    </location>
</feature>
<keyword evidence="3" id="KW-1185">Reference proteome</keyword>
<dbReference type="AlphaFoldDB" id="A0A0U5C5S8"/>
<feature type="region of interest" description="Disordered" evidence="1">
    <location>
        <begin position="247"/>
        <end position="313"/>
    </location>
</feature>
<dbReference type="EMBL" id="CDMC01000003">
    <property type="protein sequence ID" value="CEL03546.1"/>
    <property type="molecule type" value="Genomic_DNA"/>
</dbReference>
<dbReference type="STRING" id="454130.A0A0U5C5S8"/>
<gene>
    <name evidence="2" type="ORF">ASPCAL04700</name>
</gene>
<evidence type="ECO:0000313" key="2">
    <source>
        <dbReference type="EMBL" id="CEL03546.1"/>
    </source>
</evidence>
<evidence type="ECO:0000256" key="1">
    <source>
        <dbReference type="SAM" id="MobiDB-lite"/>
    </source>
</evidence>
<sequence>MLIARRQRNARPPTSCSSSKSNTPQDYAAAAVKSIKDQWIEQGIWDSTWDDTRLADERWYWKHEVRPGVTGQLRPGHLMPESLHDSSSASRPFNQFVFQLKVECRRLAELLRDRSSVLSGSILHTIYSNAYTSLRNLWVSWGIWYSGWKVMPGTSWIHELPLEAWLKGEMGDDYIAHDESSAWVKYIPEDPGDPSLLKPLASLQGQFTAPAGRPSGFSDFARSPAKFGTTAAAIASNAAKAAKSIKQLPKSATAKKAKDQPKSAAPAKKAKTVKQTKKTPATRTRVQPSGGVSKSRRSPPPPRRSGRLQGVDE</sequence>
<feature type="compositionally biased region" description="Low complexity" evidence="1">
    <location>
        <begin position="278"/>
        <end position="293"/>
    </location>
</feature>
<evidence type="ECO:0000313" key="3">
    <source>
        <dbReference type="Proteomes" id="UP000054771"/>
    </source>
</evidence>
<reference evidence="3" key="1">
    <citation type="journal article" date="2016" name="Genome Announc.">
        <title>Draft genome sequences of fungus Aspergillus calidoustus.</title>
        <authorList>
            <person name="Horn F."/>
            <person name="Linde J."/>
            <person name="Mattern D.J."/>
            <person name="Walther G."/>
            <person name="Guthke R."/>
            <person name="Scherlach K."/>
            <person name="Martin K."/>
            <person name="Brakhage A.A."/>
            <person name="Petzke L."/>
            <person name="Valiante V."/>
        </authorList>
    </citation>
    <scope>NUCLEOTIDE SEQUENCE [LARGE SCALE GENOMIC DNA]</scope>
    <source>
        <strain evidence="3">SF006504</strain>
    </source>
</reference>
<feature type="compositionally biased region" description="Polar residues" evidence="1">
    <location>
        <begin position="12"/>
        <end position="24"/>
    </location>
</feature>
<feature type="region of interest" description="Disordered" evidence="1">
    <location>
        <begin position="1"/>
        <end position="24"/>
    </location>
</feature>
<protein>
    <submittedName>
        <fullName evidence="2">Uncharacterized protein</fullName>
    </submittedName>
</protein>
<accession>A0A0U5C5S8</accession>